<sequence>MAPGDEPLDQEREARLDREAARLLELRDRHVGDDGSRLRLLALVSGLQLRNGSLNRSHEISQELDCPEGSYLHGLMHRMEGDFSNAKYWFRLAGPHPRADAWREQTEALLDGTPDAEAALVRRLRREPGVDAAMLTDLAAASALTGHAGADTPLLERVQELELQLLLEALAEGGEDRS</sequence>
<evidence type="ECO:0000313" key="2">
    <source>
        <dbReference type="Proteomes" id="UP000502136"/>
    </source>
</evidence>
<dbReference type="KEGG" id="palr:HGI30_07015"/>
<organism evidence="1 2">
    <name type="scientific">Paenibacillus albicereus</name>
    <dbReference type="NCBI Taxonomy" id="2726185"/>
    <lineage>
        <taxon>Bacteria</taxon>
        <taxon>Bacillati</taxon>
        <taxon>Bacillota</taxon>
        <taxon>Bacilli</taxon>
        <taxon>Bacillales</taxon>
        <taxon>Paenibacillaceae</taxon>
        <taxon>Paenibacillus</taxon>
    </lineage>
</organism>
<keyword evidence="2" id="KW-1185">Reference proteome</keyword>
<protein>
    <submittedName>
        <fullName evidence="1">Uncharacterized protein</fullName>
    </submittedName>
</protein>
<name>A0A6H2GVD8_9BACL</name>
<accession>A0A6H2GVD8</accession>
<gene>
    <name evidence="1" type="ORF">HGI30_07015</name>
</gene>
<dbReference type="EMBL" id="CP051428">
    <property type="protein sequence ID" value="QJC51319.1"/>
    <property type="molecule type" value="Genomic_DNA"/>
</dbReference>
<reference evidence="1 2" key="1">
    <citation type="submission" date="2020-04" db="EMBL/GenBank/DDBJ databases">
        <title>Novel Paenibacillus strain UniB2 isolated from commercial digestive syrup.</title>
        <authorList>
            <person name="Thorat V."/>
            <person name="Kirdat K."/>
            <person name="Tiwarekar B."/>
            <person name="Yadav A."/>
        </authorList>
    </citation>
    <scope>NUCLEOTIDE SEQUENCE [LARGE SCALE GENOMIC DNA]</scope>
    <source>
        <strain evidence="1 2">UniB2</strain>
    </source>
</reference>
<dbReference type="Proteomes" id="UP000502136">
    <property type="component" value="Chromosome"/>
</dbReference>
<proteinExistence type="predicted"/>
<evidence type="ECO:0000313" key="1">
    <source>
        <dbReference type="EMBL" id="QJC51319.1"/>
    </source>
</evidence>
<dbReference type="RefSeq" id="WP_168906970.1">
    <property type="nucleotide sequence ID" value="NZ_CP051428.1"/>
</dbReference>
<dbReference type="AlphaFoldDB" id="A0A6H2GVD8"/>